<dbReference type="SUPFAM" id="SSF53335">
    <property type="entry name" value="S-adenosyl-L-methionine-dependent methyltransferases"/>
    <property type="match status" value="1"/>
</dbReference>
<dbReference type="InterPro" id="IPR013216">
    <property type="entry name" value="Methyltransf_11"/>
</dbReference>
<protein>
    <submittedName>
        <fullName evidence="2">Methyltransferase domain-containing protein</fullName>
    </submittedName>
</protein>
<dbReference type="OrthoDB" id="529208at2"/>
<reference evidence="3" key="1">
    <citation type="submission" date="2016-11" db="EMBL/GenBank/DDBJ databases">
        <authorList>
            <person name="Varghese N."/>
            <person name="Submissions S."/>
        </authorList>
    </citation>
    <scope>NUCLEOTIDE SEQUENCE [LARGE SCALE GENOMIC DNA]</scope>
    <source>
        <strain evidence="3">DSM 9756</strain>
    </source>
</reference>
<proteinExistence type="predicted"/>
<keyword evidence="2" id="KW-0808">Transferase</keyword>
<name>A0A1M5G8B0_9BACT</name>
<organism evidence="2 3">
    <name type="scientific">Desulfacinum infernum DSM 9756</name>
    <dbReference type="NCBI Taxonomy" id="1121391"/>
    <lineage>
        <taxon>Bacteria</taxon>
        <taxon>Pseudomonadati</taxon>
        <taxon>Thermodesulfobacteriota</taxon>
        <taxon>Syntrophobacteria</taxon>
        <taxon>Syntrophobacterales</taxon>
        <taxon>Syntrophobacteraceae</taxon>
        <taxon>Desulfacinum</taxon>
    </lineage>
</organism>
<dbReference type="CDD" id="cd02440">
    <property type="entry name" value="AdoMet_MTases"/>
    <property type="match status" value="1"/>
</dbReference>
<dbReference type="Pfam" id="PF08241">
    <property type="entry name" value="Methyltransf_11"/>
    <property type="match status" value="1"/>
</dbReference>
<dbReference type="STRING" id="1121391.SAMN02745206_03081"/>
<dbReference type="PANTHER" id="PTHR43036:SF2">
    <property type="entry name" value="OS04G0481300 PROTEIN"/>
    <property type="match status" value="1"/>
</dbReference>
<evidence type="ECO:0000313" key="3">
    <source>
        <dbReference type="Proteomes" id="UP000184076"/>
    </source>
</evidence>
<dbReference type="GO" id="GO:0008757">
    <property type="term" value="F:S-adenosylmethionine-dependent methyltransferase activity"/>
    <property type="evidence" value="ECO:0007669"/>
    <property type="project" value="InterPro"/>
</dbReference>
<dbReference type="Proteomes" id="UP000184076">
    <property type="component" value="Unassembled WGS sequence"/>
</dbReference>
<dbReference type="EMBL" id="FQVB01000035">
    <property type="protein sequence ID" value="SHF99956.1"/>
    <property type="molecule type" value="Genomic_DNA"/>
</dbReference>
<dbReference type="InterPro" id="IPR029063">
    <property type="entry name" value="SAM-dependent_MTases_sf"/>
</dbReference>
<dbReference type="RefSeq" id="WP_073041020.1">
    <property type="nucleotide sequence ID" value="NZ_FQVB01000035.1"/>
</dbReference>
<gene>
    <name evidence="2" type="ORF">SAMN02745206_03081</name>
</gene>
<dbReference type="AlphaFoldDB" id="A0A1M5G8B0"/>
<dbReference type="GO" id="GO:0032259">
    <property type="term" value="P:methylation"/>
    <property type="evidence" value="ECO:0007669"/>
    <property type="project" value="UniProtKB-KW"/>
</dbReference>
<evidence type="ECO:0000259" key="1">
    <source>
        <dbReference type="Pfam" id="PF08241"/>
    </source>
</evidence>
<keyword evidence="2" id="KW-0489">Methyltransferase</keyword>
<feature type="domain" description="Methyltransferase type 11" evidence="1">
    <location>
        <begin position="80"/>
        <end position="152"/>
    </location>
</feature>
<dbReference type="PANTHER" id="PTHR43036">
    <property type="entry name" value="OSJNBB0011N17.9 PROTEIN"/>
    <property type="match status" value="1"/>
</dbReference>
<evidence type="ECO:0000313" key="2">
    <source>
        <dbReference type="EMBL" id="SHF99956.1"/>
    </source>
</evidence>
<dbReference type="Gene3D" id="3.40.50.150">
    <property type="entry name" value="Vaccinia Virus protein VP39"/>
    <property type="match status" value="1"/>
</dbReference>
<keyword evidence="3" id="KW-1185">Reference proteome</keyword>
<sequence>MEAVERKIFSWVYGPDAFTRRDESEDSVFYETDRFVSHLDRTALDTVEKIIGSLAVEEAPVILDLMAGWDSHLPHGIQPARVVGLGLNENELRANEALTEYVLHDLNADPRLPFGDATFDVVLNTVSVDYLTRPFEVFREVGRILKPGGLFLVIFSNRMFPQKAVKVWREAGEEERVIIVEDYFRSAELFESPQVAISKGLPRPKDDKYAHLGLPSDPVYAVWAEKKGGALERRPRPRPRLDAGTPLSRDELLRRKEQVGRTLQCPYCGQGLKKWKVPQTPFTEWDNEFMYICFNDACPYLVRGWEVMETQGNRGFSYRLMYNPDRDALMPVPVPSLKALRESIVDDE</sequence>
<accession>A0A1M5G8B0</accession>